<protein>
    <submittedName>
        <fullName evidence="1">Uncharacterized protein</fullName>
    </submittedName>
</protein>
<proteinExistence type="predicted"/>
<accession>A0A644Z2L3</accession>
<dbReference type="EMBL" id="VSSQ01007152">
    <property type="protein sequence ID" value="MPM35012.1"/>
    <property type="molecule type" value="Genomic_DNA"/>
</dbReference>
<reference evidence="1" key="1">
    <citation type="submission" date="2019-08" db="EMBL/GenBank/DDBJ databases">
        <authorList>
            <person name="Kucharzyk K."/>
            <person name="Murdoch R.W."/>
            <person name="Higgins S."/>
            <person name="Loffler F."/>
        </authorList>
    </citation>
    <scope>NUCLEOTIDE SEQUENCE</scope>
</reference>
<sequence length="197" mass="23324">MKNNDSYVSMYQAIFDKYGISEVSRPLFNPLNPPRKINYTWCTIPINIKNTGSTVIEDYKLCLHFEHDKIEDLDDKFHYLNEPLINQATLAQLNASEEAKREVFESSEYFNVIEYLPLNRILVQDDSRRFKIGVKPKQNVDKIEIYWSLKARNYQKEGILYLNVKPKYEEKTKNIIVDNIKDLKETEIIIEPKIIEK</sequence>
<evidence type="ECO:0000313" key="1">
    <source>
        <dbReference type="EMBL" id="MPM35012.1"/>
    </source>
</evidence>
<organism evidence="1">
    <name type="scientific">bioreactor metagenome</name>
    <dbReference type="NCBI Taxonomy" id="1076179"/>
    <lineage>
        <taxon>unclassified sequences</taxon>
        <taxon>metagenomes</taxon>
        <taxon>ecological metagenomes</taxon>
    </lineage>
</organism>
<gene>
    <name evidence="1" type="ORF">SDC9_81602</name>
</gene>
<name>A0A644Z2L3_9ZZZZ</name>
<comment type="caution">
    <text evidence="1">The sequence shown here is derived from an EMBL/GenBank/DDBJ whole genome shotgun (WGS) entry which is preliminary data.</text>
</comment>
<dbReference type="AlphaFoldDB" id="A0A644Z2L3"/>